<reference evidence="1" key="1">
    <citation type="submission" date="2021-02" db="EMBL/GenBank/DDBJ databases">
        <authorList>
            <person name="Nieuwenhuis M."/>
            <person name="Van De Peppel L.J.J."/>
        </authorList>
    </citation>
    <scope>NUCLEOTIDE SEQUENCE</scope>
    <source>
        <strain evidence="1">D49</strain>
    </source>
</reference>
<dbReference type="OrthoDB" id="619536at2759"/>
<comment type="caution">
    <text evidence="1">The sequence shown here is derived from an EMBL/GenBank/DDBJ whole genome shotgun (WGS) entry which is preliminary data.</text>
</comment>
<keyword evidence="2" id="KW-1185">Reference proteome</keyword>
<accession>A0A9P7K4C6</accession>
<dbReference type="EMBL" id="JABCKI010005938">
    <property type="protein sequence ID" value="KAG5636403.1"/>
    <property type="molecule type" value="Genomic_DNA"/>
</dbReference>
<evidence type="ECO:0000313" key="1">
    <source>
        <dbReference type="EMBL" id="KAG5636403.1"/>
    </source>
</evidence>
<reference evidence="1" key="2">
    <citation type="submission" date="2021-10" db="EMBL/GenBank/DDBJ databases">
        <title>Phylogenomics reveals ancestral predisposition of the termite-cultivated fungus Termitomyces towards a domesticated lifestyle.</title>
        <authorList>
            <person name="Auxier B."/>
            <person name="Grum-Grzhimaylo A."/>
            <person name="Cardenas M.E."/>
            <person name="Lodge J.D."/>
            <person name="Laessoe T."/>
            <person name="Pedersen O."/>
            <person name="Smith M.E."/>
            <person name="Kuyper T.W."/>
            <person name="Franco-Molano E.A."/>
            <person name="Baroni T.J."/>
            <person name="Aanen D.K."/>
        </authorList>
    </citation>
    <scope>NUCLEOTIDE SEQUENCE</scope>
    <source>
        <strain evidence="1">D49</strain>
    </source>
</reference>
<protein>
    <submittedName>
        <fullName evidence="1">Uncharacterized protein</fullName>
    </submittedName>
</protein>
<sequence length="152" mass="16421">MALSSARLLQLAIPLVKTNGFTREALARSVLTLPETEAHSQPLSDTAVSALFGKGDLARANLIRAWLNDGIKHMRTAPENSNLQQVLRTRLEFNEPVLAYLPEAFALLASSPNGLPVLDPRPALQHSVKIADEACYLTGDKSLQLGIRGGAR</sequence>
<gene>
    <name evidence="1" type="ORF">H0H81_008177</name>
</gene>
<proteinExistence type="predicted"/>
<dbReference type="Proteomes" id="UP000717328">
    <property type="component" value="Unassembled WGS sequence"/>
</dbReference>
<name>A0A9P7K4C6_9AGAR</name>
<organism evidence="1 2">
    <name type="scientific">Sphagnurus paluster</name>
    <dbReference type="NCBI Taxonomy" id="117069"/>
    <lineage>
        <taxon>Eukaryota</taxon>
        <taxon>Fungi</taxon>
        <taxon>Dikarya</taxon>
        <taxon>Basidiomycota</taxon>
        <taxon>Agaricomycotina</taxon>
        <taxon>Agaricomycetes</taxon>
        <taxon>Agaricomycetidae</taxon>
        <taxon>Agaricales</taxon>
        <taxon>Tricholomatineae</taxon>
        <taxon>Lyophyllaceae</taxon>
        <taxon>Sphagnurus</taxon>
    </lineage>
</organism>
<evidence type="ECO:0000313" key="2">
    <source>
        <dbReference type="Proteomes" id="UP000717328"/>
    </source>
</evidence>
<dbReference type="AlphaFoldDB" id="A0A9P7K4C6"/>